<sequence>MIRAVPSHCSRDLNPDSELRERDLDPGRGGRAGPAPCPVARIQCEVPEDQPLKLVGTKKILLLSITTCF</sequence>
<organism evidence="2 3">
    <name type="scientific">Alligator mississippiensis</name>
    <name type="common">American alligator</name>
    <dbReference type="NCBI Taxonomy" id="8496"/>
    <lineage>
        <taxon>Eukaryota</taxon>
        <taxon>Metazoa</taxon>
        <taxon>Chordata</taxon>
        <taxon>Craniata</taxon>
        <taxon>Vertebrata</taxon>
        <taxon>Euteleostomi</taxon>
        <taxon>Archelosauria</taxon>
        <taxon>Archosauria</taxon>
        <taxon>Crocodylia</taxon>
        <taxon>Alligatoridae</taxon>
        <taxon>Alligatorinae</taxon>
        <taxon>Alligator</taxon>
    </lineage>
</organism>
<dbReference type="Proteomes" id="UP000050525">
    <property type="component" value="Unassembled WGS sequence"/>
</dbReference>
<feature type="region of interest" description="Disordered" evidence="1">
    <location>
        <begin position="1"/>
        <end position="35"/>
    </location>
</feature>
<protein>
    <submittedName>
        <fullName evidence="2">Uncharacterized protein</fullName>
    </submittedName>
</protein>
<keyword evidence="3" id="KW-1185">Reference proteome</keyword>
<feature type="compositionally biased region" description="Basic and acidic residues" evidence="1">
    <location>
        <begin position="9"/>
        <end position="28"/>
    </location>
</feature>
<proteinExistence type="predicted"/>
<dbReference type="AlphaFoldDB" id="A0A151N4T7"/>
<gene>
    <name evidence="2" type="ORF">Y1Q_0022872</name>
</gene>
<evidence type="ECO:0000313" key="2">
    <source>
        <dbReference type="EMBL" id="KYO31808.1"/>
    </source>
</evidence>
<evidence type="ECO:0000256" key="1">
    <source>
        <dbReference type="SAM" id="MobiDB-lite"/>
    </source>
</evidence>
<evidence type="ECO:0000313" key="3">
    <source>
        <dbReference type="Proteomes" id="UP000050525"/>
    </source>
</evidence>
<comment type="caution">
    <text evidence="2">The sequence shown here is derived from an EMBL/GenBank/DDBJ whole genome shotgun (WGS) entry which is preliminary data.</text>
</comment>
<accession>A0A151N4T7</accession>
<reference evidence="2 3" key="1">
    <citation type="journal article" date="2012" name="Genome Biol.">
        <title>Sequencing three crocodilian genomes to illuminate the evolution of archosaurs and amniotes.</title>
        <authorList>
            <person name="St John J.A."/>
            <person name="Braun E.L."/>
            <person name="Isberg S.R."/>
            <person name="Miles L.G."/>
            <person name="Chong A.Y."/>
            <person name="Gongora J."/>
            <person name="Dalzell P."/>
            <person name="Moran C."/>
            <person name="Bed'hom B."/>
            <person name="Abzhanov A."/>
            <person name="Burgess S.C."/>
            <person name="Cooksey A.M."/>
            <person name="Castoe T.A."/>
            <person name="Crawford N.G."/>
            <person name="Densmore L.D."/>
            <person name="Drew J.C."/>
            <person name="Edwards S.V."/>
            <person name="Faircloth B.C."/>
            <person name="Fujita M.K."/>
            <person name="Greenwold M.J."/>
            <person name="Hoffmann F.G."/>
            <person name="Howard J.M."/>
            <person name="Iguchi T."/>
            <person name="Janes D.E."/>
            <person name="Khan S.Y."/>
            <person name="Kohno S."/>
            <person name="de Koning A.J."/>
            <person name="Lance S.L."/>
            <person name="McCarthy F.M."/>
            <person name="McCormack J.E."/>
            <person name="Merchant M.E."/>
            <person name="Peterson D.G."/>
            <person name="Pollock D.D."/>
            <person name="Pourmand N."/>
            <person name="Raney B.J."/>
            <person name="Roessler K.A."/>
            <person name="Sanford J.R."/>
            <person name="Sawyer R.H."/>
            <person name="Schmidt C.J."/>
            <person name="Triplett E.W."/>
            <person name="Tuberville T.D."/>
            <person name="Venegas-Anaya M."/>
            <person name="Howard J.T."/>
            <person name="Jarvis E.D."/>
            <person name="Guillette L.J.Jr."/>
            <person name="Glenn T.C."/>
            <person name="Green R.E."/>
            <person name="Ray D.A."/>
        </authorList>
    </citation>
    <scope>NUCLEOTIDE SEQUENCE [LARGE SCALE GENOMIC DNA]</scope>
    <source>
        <strain evidence="2">KSC_2009_1</strain>
    </source>
</reference>
<name>A0A151N4T7_ALLMI</name>
<dbReference type="EMBL" id="AKHW03004053">
    <property type="protein sequence ID" value="KYO31808.1"/>
    <property type="molecule type" value="Genomic_DNA"/>
</dbReference>